<evidence type="ECO:0000256" key="3">
    <source>
        <dbReference type="ARBA" id="ARBA00022723"/>
    </source>
</evidence>
<gene>
    <name evidence="6" type="primary">ispH</name>
    <name evidence="6" type="synonym">lytB</name>
    <name evidence="6" type="ORF">COW57_00775</name>
</gene>
<sequence>PEATGVMGEVPKDSIMLIDSLRDVNNLKVSASKRMIVLTQTTLSVDDTKLIVNEIRKKYPYAILPPAFDICYATQNRQNAVKELARKAQIIFVVGSKTSSNSNKLRETAVKQGIEAHLINGKTEIDPKWLERKSIVGVTAGASAPDELISEVINYLSNKETVVEEITTIKESIIFPLPKNL</sequence>
<accession>A0A2M7EKX7</accession>
<reference evidence="7" key="1">
    <citation type="submission" date="2017-09" db="EMBL/GenBank/DDBJ databases">
        <title>Depth-based differentiation of microbial function through sediment-hosted aquifers and enrichment of novel symbionts in the deep terrestrial subsurface.</title>
        <authorList>
            <person name="Probst A.J."/>
            <person name="Ladd B."/>
            <person name="Jarett J.K."/>
            <person name="Geller-Mcgrath D.E."/>
            <person name="Sieber C.M.K."/>
            <person name="Emerson J.B."/>
            <person name="Anantharaman K."/>
            <person name="Thomas B.C."/>
            <person name="Malmstrom R."/>
            <person name="Stieglmeier M."/>
            <person name="Klingl A."/>
            <person name="Woyke T."/>
            <person name="Ryan C.M."/>
            <person name="Banfield J.F."/>
        </authorList>
    </citation>
    <scope>NUCLEOTIDE SEQUENCE [LARGE SCALE GENOMIC DNA]</scope>
</reference>
<dbReference type="PANTHER" id="PTHR30426:SF0">
    <property type="entry name" value="4-HYDROXY-3-METHYLBUT-2-ENYL DIPHOSPHATE REDUCTASE"/>
    <property type="match status" value="1"/>
</dbReference>
<dbReference type="Proteomes" id="UP000228762">
    <property type="component" value="Unassembled WGS sequence"/>
</dbReference>
<organism evidence="6 7">
    <name type="scientific">Candidatus Roizmanbacteria bacterium CG17_big_fil_post_rev_8_21_14_2_50_39_7</name>
    <dbReference type="NCBI Taxonomy" id="1974858"/>
    <lineage>
        <taxon>Bacteria</taxon>
        <taxon>Candidatus Roizmaniibacteriota</taxon>
    </lineage>
</organism>
<keyword evidence="6" id="KW-0560">Oxidoreductase</keyword>
<dbReference type="EC" id="1.17.7.4" evidence="6"/>
<keyword evidence="3" id="KW-0479">Metal-binding</keyword>
<dbReference type="GO" id="GO:0046872">
    <property type="term" value="F:metal ion binding"/>
    <property type="evidence" value="ECO:0007669"/>
    <property type="project" value="UniProtKB-KW"/>
</dbReference>
<dbReference type="Pfam" id="PF02401">
    <property type="entry name" value="LYTB"/>
    <property type="match status" value="1"/>
</dbReference>
<proteinExistence type="predicted"/>
<dbReference type="GO" id="GO:0051539">
    <property type="term" value="F:4 iron, 4 sulfur cluster binding"/>
    <property type="evidence" value="ECO:0007669"/>
    <property type="project" value="UniProtKB-KW"/>
</dbReference>
<evidence type="ECO:0000256" key="5">
    <source>
        <dbReference type="ARBA" id="ARBA00023014"/>
    </source>
</evidence>
<dbReference type="InterPro" id="IPR003451">
    <property type="entry name" value="LytB/IspH"/>
</dbReference>
<feature type="non-terminal residue" evidence="6">
    <location>
        <position position="1"/>
    </location>
</feature>
<dbReference type="EMBL" id="PFEV01000036">
    <property type="protein sequence ID" value="PIV71210.1"/>
    <property type="molecule type" value="Genomic_DNA"/>
</dbReference>
<evidence type="ECO:0000256" key="2">
    <source>
        <dbReference type="ARBA" id="ARBA00022485"/>
    </source>
</evidence>
<keyword evidence="2" id="KW-0004">4Fe-4S</keyword>
<dbReference type="GO" id="GO:0050992">
    <property type="term" value="P:dimethylallyl diphosphate biosynthetic process"/>
    <property type="evidence" value="ECO:0007669"/>
    <property type="project" value="InterPro"/>
</dbReference>
<dbReference type="GO" id="GO:0051745">
    <property type="term" value="F:4-hydroxy-3-methylbut-2-enyl diphosphate reductase activity"/>
    <property type="evidence" value="ECO:0007669"/>
    <property type="project" value="UniProtKB-EC"/>
</dbReference>
<dbReference type="GO" id="GO:0019288">
    <property type="term" value="P:isopentenyl diphosphate biosynthetic process, methylerythritol 4-phosphate pathway"/>
    <property type="evidence" value="ECO:0007669"/>
    <property type="project" value="InterPro"/>
</dbReference>
<dbReference type="PANTHER" id="PTHR30426">
    <property type="entry name" value="4-HYDROXY-3-METHYLBUT-2-ENYL DIPHOSPHATE REDUCTASE"/>
    <property type="match status" value="1"/>
</dbReference>
<comment type="caution">
    <text evidence="6">The sequence shown here is derived from an EMBL/GenBank/DDBJ whole genome shotgun (WGS) entry which is preliminary data.</text>
</comment>
<evidence type="ECO:0000313" key="7">
    <source>
        <dbReference type="Proteomes" id="UP000228762"/>
    </source>
</evidence>
<keyword evidence="5" id="KW-0411">Iron-sulfur</keyword>
<name>A0A2M7EKX7_9BACT</name>
<dbReference type="AlphaFoldDB" id="A0A2M7EKX7"/>
<evidence type="ECO:0000256" key="1">
    <source>
        <dbReference type="ARBA" id="ARBA00001966"/>
    </source>
</evidence>
<protein>
    <submittedName>
        <fullName evidence="6">4-hydroxy-3-methylbut-2-enyl diphosphate reductase</fullName>
        <ecNumber evidence="6">1.17.7.4</ecNumber>
    </submittedName>
</protein>
<evidence type="ECO:0000256" key="4">
    <source>
        <dbReference type="ARBA" id="ARBA00023004"/>
    </source>
</evidence>
<evidence type="ECO:0000313" key="6">
    <source>
        <dbReference type="EMBL" id="PIV71210.1"/>
    </source>
</evidence>
<comment type="cofactor">
    <cofactor evidence="1">
        <name>[4Fe-4S] cluster</name>
        <dbReference type="ChEBI" id="CHEBI:49883"/>
    </cofactor>
</comment>
<keyword evidence="4" id="KW-0408">Iron</keyword>
<dbReference type="Gene3D" id="3.40.1010.20">
    <property type="entry name" value="4-hydroxy-3-methylbut-2-enyl diphosphate reductase, catalytic domain"/>
    <property type="match status" value="2"/>
</dbReference>